<proteinExistence type="predicted"/>
<feature type="domain" description="STAS" evidence="1">
    <location>
        <begin position="43"/>
        <end position="105"/>
    </location>
</feature>
<dbReference type="Proteomes" id="UP001431235">
    <property type="component" value="Unassembled WGS sequence"/>
</dbReference>
<dbReference type="InterPro" id="IPR052746">
    <property type="entry name" value="MlaB_ABC_Transporter"/>
</dbReference>
<evidence type="ECO:0000259" key="1">
    <source>
        <dbReference type="PROSITE" id="PS50801"/>
    </source>
</evidence>
<protein>
    <submittedName>
        <fullName evidence="2">STAS domain-containing protein</fullName>
    </submittedName>
</protein>
<dbReference type="CDD" id="cd07043">
    <property type="entry name" value="STAS_anti-anti-sigma_factors"/>
    <property type="match status" value="1"/>
</dbReference>
<evidence type="ECO:0000313" key="2">
    <source>
        <dbReference type="EMBL" id="MCL7714819.1"/>
    </source>
</evidence>
<dbReference type="PROSITE" id="PS50801">
    <property type="entry name" value="STAS"/>
    <property type="match status" value="1"/>
</dbReference>
<comment type="caution">
    <text evidence="2">The sequence shown here is derived from an EMBL/GenBank/DDBJ whole genome shotgun (WGS) entry which is preliminary data.</text>
</comment>
<dbReference type="EMBL" id="JAIKTS010000002">
    <property type="protein sequence ID" value="MCL7714819.1"/>
    <property type="molecule type" value="Genomic_DNA"/>
</dbReference>
<dbReference type="PANTHER" id="PTHR35849:SF1">
    <property type="entry name" value="INTERMEMBRANE PHOSPHOLIPID TRANSPORT SYSTEM BINDING PROTEIN MLAB"/>
    <property type="match status" value="1"/>
</dbReference>
<evidence type="ECO:0000313" key="3">
    <source>
        <dbReference type="Proteomes" id="UP001431235"/>
    </source>
</evidence>
<keyword evidence="3" id="KW-1185">Reference proteome</keyword>
<reference evidence="2 3" key="1">
    <citation type="submission" date="2021-08" db="EMBL/GenBank/DDBJ databases">
        <title>Novel members of of the genus Stenotrophomonas from differernt environment.</title>
        <authorList>
            <person name="Deng Y."/>
        </authorList>
    </citation>
    <scope>NUCLEOTIDE SEQUENCE [LARGE SCALE GENOMIC DNA]</scope>
    <source>
        <strain evidence="2 3">CPCC 101365</strain>
    </source>
</reference>
<dbReference type="PANTHER" id="PTHR35849">
    <property type="entry name" value="BLR2341 PROTEIN"/>
    <property type="match status" value="1"/>
</dbReference>
<dbReference type="InterPro" id="IPR058548">
    <property type="entry name" value="MlaB-like_STAS"/>
</dbReference>
<dbReference type="Gene3D" id="3.30.750.24">
    <property type="entry name" value="STAS domain"/>
    <property type="match status" value="1"/>
</dbReference>
<gene>
    <name evidence="2" type="ORF">K5L01_09205</name>
</gene>
<dbReference type="InterPro" id="IPR002645">
    <property type="entry name" value="STAS_dom"/>
</dbReference>
<accession>A0ABT0SHM5</accession>
<dbReference type="Pfam" id="PF13466">
    <property type="entry name" value="STAS_2"/>
    <property type="match status" value="1"/>
</dbReference>
<dbReference type="InterPro" id="IPR036513">
    <property type="entry name" value="STAS_dom_sf"/>
</dbReference>
<name>A0ABT0SHM5_9GAMM</name>
<organism evidence="2 3">
    <name type="scientific">Stenotrophomonas mori</name>
    <dbReference type="NCBI Taxonomy" id="2871096"/>
    <lineage>
        <taxon>Bacteria</taxon>
        <taxon>Pseudomonadati</taxon>
        <taxon>Pseudomonadota</taxon>
        <taxon>Gammaproteobacteria</taxon>
        <taxon>Lysobacterales</taxon>
        <taxon>Lysobacteraceae</taxon>
        <taxon>Stenotrophomonas</taxon>
    </lineage>
</organism>
<sequence>MRRCGRSRSARWPPNCAPAACRPATHRCPVAGDASARVQDGTLHLTGTLDRAAATRLWPQLLGQAARLRHLDLGAVERVDSAGVALLAELAARIRANGHAATLSGSPAGLEELCAAYRLAPGLDYNAAPGAH</sequence>
<dbReference type="SUPFAM" id="SSF52091">
    <property type="entry name" value="SpoIIaa-like"/>
    <property type="match status" value="1"/>
</dbReference>